<evidence type="ECO:0000256" key="1">
    <source>
        <dbReference type="ARBA" id="ARBA00010886"/>
    </source>
</evidence>
<dbReference type="CDD" id="cd14014">
    <property type="entry name" value="STKc_PknB_like"/>
    <property type="match status" value="1"/>
</dbReference>
<dbReference type="InterPro" id="IPR017441">
    <property type="entry name" value="Protein_kinase_ATP_BS"/>
</dbReference>
<keyword evidence="4 7" id="KW-0547">Nucleotide-binding</keyword>
<feature type="region of interest" description="Disordered" evidence="8">
    <location>
        <begin position="311"/>
        <end position="335"/>
    </location>
</feature>
<feature type="compositionally biased region" description="Low complexity" evidence="8">
    <location>
        <begin position="475"/>
        <end position="485"/>
    </location>
</feature>
<dbReference type="InterPro" id="IPR050660">
    <property type="entry name" value="NEK_Ser/Thr_kinase"/>
</dbReference>
<dbReference type="EC" id="2.7.11.1" evidence="2"/>
<dbReference type="RefSeq" id="WP_377287614.1">
    <property type="nucleotide sequence ID" value="NZ_JBHSBM010000017.1"/>
</dbReference>
<comment type="caution">
    <text evidence="10">The sequence shown here is derived from an EMBL/GenBank/DDBJ whole genome shotgun (WGS) entry which is preliminary data.</text>
</comment>
<evidence type="ECO:0000256" key="4">
    <source>
        <dbReference type="ARBA" id="ARBA00022741"/>
    </source>
</evidence>
<organism evidence="10 11">
    <name type="scientific">Planomonospora corallina</name>
    <dbReference type="NCBI Taxonomy" id="1806052"/>
    <lineage>
        <taxon>Bacteria</taxon>
        <taxon>Bacillati</taxon>
        <taxon>Actinomycetota</taxon>
        <taxon>Actinomycetes</taxon>
        <taxon>Streptosporangiales</taxon>
        <taxon>Streptosporangiaceae</taxon>
        <taxon>Planomonospora</taxon>
    </lineage>
</organism>
<protein>
    <recommendedName>
        <fullName evidence="2">non-specific serine/threonine protein kinase</fullName>
        <ecNumber evidence="2">2.7.11.1</ecNumber>
    </recommendedName>
</protein>
<keyword evidence="5 10" id="KW-0418">Kinase</keyword>
<keyword evidence="11" id="KW-1185">Reference proteome</keyword>
<evidence type="ECO:0000259" key="9">
    <source>
        <dbReference type="PROSITE" id="PS50011"/>
    </source>
</evidence>
<feature type="compositionally biased region" description="Low complexity" evidence="8">
    <location>
        <begin position="311"/>
        <end position="323"/>
    </location>
</feature>
<feature type="compositionally biased region" description="Acidic residues" evidence="8">
    <location>
        <begin position="621"/>
        <end position="631"/>
    </location>
</feature>
<dbReference type="InterPro" id="IPR000719">
    <property type="entry name" value="Prot_kinase_dom"/>
</dbReference>
<name>A0ABV8IA03_9ACTN</name>
<dbReference type="Proteomes" id="UP001595850">
    <property type="component" value="Unassembled WGS sequence"/>
</dbReference>
<sequence>MVPGYREVRELGAGSGGRVVLATYAGTGAYVAIKYLNASLRDDERFLARLREQARVLVELDDPHLVRLHEYYEDVLEAALVTELVDGVALRRLLDGHGATSPEAALAVLKGTLLGLAGAHAAGVTHRDFRAEKILVRADGTGKLTGFGFAAPAAEPVPPPEASGKGSPAPPGRTAPETPGWADPAAPGRTDPAGEAADVRAAARVFAECVTGRPYRTGLTTPAGWEPDGPDPLEALPDPVRRLAARGLAEAPSDRPPAARALASELEAVALSVYGPEWERRGRRHLAERATLFALDFPLARPAGRTASRSAARSAARAGASVARHVRGRVGGLRRTRPGSRMLAGAGLAAAAVVVALVAAGPPAGPLASDRVFTPSPGTPREGRPAAPDRSPSGPPDVPEPSRAAAPTTPPGATGPARRPHPAGTAPAGPTAAASRHSPAPEPSGSASDDRGPGTTPPSAPGSASPPGRTPAPSPSDVRPSSVPPHTVDDLAVIAVDATGAVIGVRASGPADVVLTVTFAEGPAADRMTREPARTLTLTGSGSYRLLVPHAFTVPACGQTLLRRVTAETRPWAPQGAPSRTVAVTADPCPASGTPSPGSGDATGDTAGDSAGDAAGGVPDVPEDVMEDVTDDPAGAGGGAAENEDQGVL</sequence>
<dbReference type="EMBL" id="JBHSBM010000017">
    <property type="protein sequence ID" value="MFC4059293.1"/>
    <property type="molecule type" value="Genomic_DNA"/>
</dbReference>
<dbReference type="Pfam" id="PF00069">
    <property type="entry name" value="Pkinase"/>
    <property type="match status" value="1"/>
</dbReference>
<feature type="compositionally biased region" description="Low complexity" evidence="8">
    <location>
        <begin position="597"/>
        <end position="620"/>
    </location>
</feature>
<dbReference type="PROSITE" id="PS00107">
    <property type="entry name" value="PROTEIN_KINASE_ATP"/>
    <property type="match status" value="1"/>
</dbReference>
<comment type="similarity">
    <text evidence="1">Belongs to the protein kinase superfamily. NEK Ser/Thr protein kinase family. NIMA subfamily.</text>
</comment>
<feature type="region of interest" description="Disordered" evidence="8">
    <location>
        <begin position="572"/>
        <end position="649"/>
    </location>
</feature>
<dbReference type="PANTHER" id="PTHR43671:SF13">
    <property type="entry name" value="SERINE_THREONINE-PROTEIN KINASE NEK2"/>
    <property type="match status" value="1"/>
</dbReference>
<dbReference type="PANTHER" id="PTHR43671">
    <property type="entry name" value="SERINE/THREONINE-PROTEIN KINASE NEK"/>
    <property type="match status" value="1"/>
</dbReference>
<evidence type="ECO:0000313" key="10">
    <source>
        <dbReference type="EMBL" id="MFC4059293.1"/>
    </source>
</evidence>
<feature type="domain" description="Protein kinase" evidence="9">
    <location>
        <begin position="5"/>
        <end position="269"/>
    </location>
</feature>
<feature type="compositionally biased region" description="Basic residues" evidence="8">
    <location>
        <begin position="324"/>
        <end position="335"/>
    </location>
</feature>
<dbReference type="SUPFAM" id="SSF56112">
    <property type="entry name" value="Protein kinase-like (PK-like)"/>
    <property type="match status" value="1"/>
</dbReference>
<feature type="binding site" evidence="7">
    <location>
        <position position="34"/>
    </location>
    <ligand>
        <name>ATP</name>
        <dbReference type="ChEBI" id="CHEBI:30616"/>
    </ligand>
</feature>
<dbReference type="Gene3D" id="3.30.200.20">
    <property type="entry name" value="Phosphorylase Kinase, domain 1"/>
    <property type="match status" value="1"/>
</dbReference>
<keyword evidence="3" id="KW-0808">Transferase</keyword>
<evidence type="ECO:0000256" key="8">
    <source>
        <dbReference type="SAM" id="MobiDB-lite"/>
    </source>
</evidence>
<evidence type="ECO:0000256" key="5">
    <source>
        <dbReference type="ARBA" id="ARBA00022777"/>
    </source>
</evidence>
<keyword evidence="6 7" id="KW-0067">ATP-binding</keyword>
<evidence type="ECO:0000256" key="6">
    <source>
        <dbReference type="ARBA" id="ARBA00022840"/>
    </source>
</evidence>
<proteinExistence type="inferred from homology"/>
<reference evidence="11" key="1">
    <citation type="journal article" date="2019" name="Int. J. Syst. Evol. Microbiol.">
        <title>The Global Catalogue of Microorganisms (GCM) 10K type strain sequencing project: providing services to taxonomists for standard genome sequencing and annotation.</title>
        <authorList>
            <consortium name="The Broad Institute Genomics Platform"/>
            <consortium name="The Broad Institute Genome Sequencing Center for Infectious Disease"/>
            <person name="Wu L."/>
            <person name="Ma J."/>
        </authorList>
    </citation>
    <scope>NUCLEOTIDE SEQUENCE [LARGE SCALE GENOMIC DNA]</scope>
    <source>
        <strain evidence="11">TBRC 4489</strain>
    </source>
</reference>
<evidence type="ECO:0000256" key="3">
    <source>
        <dbReference type="ARBA" id="ARBA00022679"/>
    </source>
</evidence>
<dbReference type="GO" id="GO:0016301">
    <property type="term" value="F:kinase activity"/>
    <property type="evidence" value="ECO:0007669"/>
    <property type="project" value="UniProtKB-KW"/>
</dbReference>
<evidence type="ECO:0000256" key="2">
    <source>
        <dbReference type="ARBA" id="ARBA00012513"/>
    </source>
</evidence>
<evidence type="ECO:0000313" key="11">
    <source>
        <dbReference type="Proteomes" id="UP001595850"/>
    </source>
</evidence>
<gene>
    <name evidence="10" type="ORF">ACFOWE_13380</name>
</gene>
<accession>A0ABV8IA03</accession>
<dbReference type="PROSITE" id="PS50011">
    <property type="entry name" value="PROTEIN_KINASE_DOM"/>
    <property type="match status" value="1"/>
</dbReference>
<dbReference type="InterPro" id="IPR011009">
    <property type="entry name" value="Kinase-like_dom_sf"/>
</dbReference>
<dbReference type="Gene3D" id="1.10.510.10">
    <property type="entry name" value="Transferase(Phosphotransferase) domain 1"/>
    <property type="match status" value="1"/>
</dbReference>
<feature type="region of interest" description="Disordered" evidence="8">
    <location>
        <begin position="151"/>
        <end position="196"/>
    </location>
</feature>
<feature type="region of interest" description="Disordered" evidence="8">
    <location>
        <begin position="364"/>
        <end position="486"/>
    </location>
</feature>
<evidence type="ECO:0000256" key="7">
    <source>
        <dbReference type="PROSITE-ProRule" id="PRU10141"/>
    </source>
</evidence>
<feature type="compositionally biased region" description="Low complexity" evidence="8">
    <location>
        <begin position="403"/>
        <end position="434"/>
    </location>
</feature>